<name>A0ABW4KPB8_9BURK</name>
<evidence type="ECO:0000313" key="2">
    <source>
        <dbReference type="Proteomes" id="UP001597304"/>
    </source>
</evidence>
<proteinExistence type="predicted"/>
<organism evidence="1 2">
    <name type="scientific">Ottowia flava</name>
    <dbReference type="NCBI Taxonomy" id="2675430"/>
    <lineage>
        <taxon>Bacteria</taxon>
        <taxon>Pseudomonadati</taxon>
        <taxon>Pseudomonadota</taxon>
        <taxon>Betaproteobacteria</taxon>
        <taxon>Burkholderiales</taxon>
        <taxon>Comamonadaceae</taxon>
        <taxon>Ottowia</taxon>
    </lineage>
</organism>
<dbReference type="Gene3D" id="2.40.300.10">
    <property type="entry name" value="Head decoration protein D"/>
    <property type="match status" value="1"/>
</dbReference>
<dbReference type="RefSeq" id="WP_147914083.1">
    <property type="nucleotide sequence ID" value="NZ_JBHUEJ010000011.1"/>
</dbReference>
<accession>A0ABW4KPB8</accession>
<comment type="caution">
    <text evidence="1">The sequence shown here is derived from an EMBL/GenBank/DDBJ whole genome shotgun (WGS) entry which is preliminary data.</text>
</comment>
<sequence length="138" mass="14111">MSDTSLAAGVTLANSPVADELVAANHHHLWTEKGTLAAGQNLKRGALLGKVTAGGKLVQSTAAASDGSQNPVGVLMHDMNATADAEVDMYVRGDFNQDRIGYGAGQTPDSVRAALADAGIYLHKRYGAPLGSAAQPAI</sequence>
<evidence type="ECO:0000313" key="1">
    <source>
        <dbReference type="EMBL" id="MFD1709845.1"/>
    </source>
</evidence>
<dbReference type="InterPro" id="IPR004195">
    <property type="entry name" value="Head_decoration_D"/>
</dbReference>
<dbReference type="Pfam" id="PF02924">
    <property type="entry name" value="HDPD"/>
    <property type="match status" value="1"/>
</dbReference>
<keyword evidence="2" id="KW-1185">Reference proteome</keyword>
<dbReference type="Proteomes" id="UP001597304">
    <property type="component" value="Unassembled WGS sequence"/>
</dbReference>
<protein>
    <submittedName>
        <fullName evidence="1">Head decoration protein</fullName>
    </submittedName>
</protein>
<reference evidence="2" key="1">
    <citation type="journal article" date="2019" name="Int. J. Syst. Evol. Microbiol.">
        <title>The Global Catalogue of Microorganisms (GCM) 10K type strain sequencing project: providing services to taxonomists for standard genome sequencing and annotation.</title>
        <authorList>
            <consortium name="The Broad Institute Genomics Platform"/>
            <consortium name="The Broad Institute Genome Sequencing Center for Infectious Disease"/>
            <person name="Wu L."/>
            <person name="Ma J."/>
        </authorList>
    </citation>
    <scope>NUCLEOTIDE SEQUENCE [LARGE SCALE GENOMIC DNA]</scope>
    <source>
        <strain evidence="2">LMG 29247</strain>
    </source>
</reference>
<dbReference type="EMBL" id="JBHUEJ010000011">
    <property type="protein sequence ID" value="MFD1709845.1"/>
    <property type="molecule type" value="Genomic_DNA"/>
</dbReference>
<gene>
    <name evidence="1" type="ORF">ACFSF0_04460</name>
</gene>